<organism evidence="1 2">
    <name type="scientific">Laccaria amethystina LaAM-08-1</name>
    <dbReference type="NCBI Taxonomy" id="1095629"/>
    <lineage>
        <taxon>Eukaryota</taxon>
        <taxon>Fungi</taxon>
        <taxon>Dikarya</taxon>
        <taxon>Basidiomycota</taxon>
        <taxon>Agaricomycotina</taxon>
        <taxon>Agaricomycetes</taxon>
        <taxon>Agaricomycetidae</taxon>
        <taxon>Agaricales</taxon>
        <taxon>Agaricineae</taxon>
        <taxon>Hydnangiaceae</taxon>
        <taxon>Laccaria</taxon>
    </lineage>
</organism>
<proteinExistence type="predicted"/>
<accession>A0A0C9XRK1</accession>
<gene>
    <name evidence="1" type="ORF">K443DRAFT_7758</name>
</gene>
<name>A0A0C9XRK1_9AGAR</name>
<evidence type="ECO:0000313" key="1">
    <source>
        <dbReference type="EMBL" id="KIK00342.1"/>
    </source>
</evidence>
<dbReference type="AlphaFoldDB" id="A0A0C9XRK1"/>
<dbReference type="EMBL" id="KN838628">
    <property type="protein sequence ID" value="KIK00342.1"/>
    <property type="molecule type" value="Genomic_DNA"/>
</dbReference>
<dbReference type="Proteomes" id="UP000054477">
    <property type="component" value="Unassembled WGS sequence"/>
</dbReference>
<dbReference type="HOGENOM" id="CLU_1240328_0_0_1"/>
<protein>
    <submittedName>
        <fullName evidence="1">Uncharacterized protein</fullName>
    </submittedName>
</protein>
<keyword evidence="2" id="KW-1185">Reference proteome</keyword>
<sequence>MSTSTFTQSPRTSFESVYFDDDIHVAASTCKGVENQVADIMAFLIKELNCAVFPDSEGRCSLVQEPLPFFISMIVNATTSYILDIGAVIAAAHTLVMRLYETDPSLGTAWSGHQLFLSAFAVAAQEQPSSHPEVLNACVFWSILSKFTLEEVIEIQVCLFDKLEGRVCVFSEVIENVKQQPRKRLPEEWRQEGEDMKLAKKKRSLGGQMAAFLGRRRSSW</sequence>
<evidence type="ECO:0000313" key="2">
    <source>
        <dbReference type="Proteomes" id="UP000054477"/>
    </source>
</evidence>
<reference evidence="2" key="2">
    <citation type="submission" date="2015-01" db="EMBL/GenBank/DDBJ databases">
        <title>Evolutionary Origins and Diversification of the Mycorrhizal Mutualists.</title>
        <authorList>
            <consortium name="DOE Joint Genome Institute"/>
            <consortium name="Mycorrhizal Genomics Consortium"/>
            <person name="Kohler A."/>
            <person name="Kuo A."/>
            <person name="Nagy L.G."/>
            <person name="Floudas D."/>
            <person name="Copeland A."/>
            <person name="Barry K.W."/>
            <person name="Cichocki N."/>
            <person name="Veneault-Fourrey C."/>
            <person name="LaButti K."/>
            <person name="Lindquist E.A."/>
            <person name="Lipzen A."/>
            <person name="Lundell T."/>
            <person name="Morin E."/>
            <person name="Murat C."/>
            <person name="Riley R."/>
            <person name="Ohm R."/>
            <person name="Sun H."/>
            <person name="Tunlid A."/>
            <person name="Henrissat B."/>
            <person name="Grigoriev I.V."/>
            <person name="Hibbett D.S."/>
            <person name="Martin F."/>
        </authorList>
    </citation>
    <scope>NUCLEOTIDE SEQUENCE [LARGE SCALE GENOMIC DNA]</scope>
    <source>
        <strain evidence="2">LaAM-08-1</strain>
    </source>
</reference>
<reference evidence="1 2" key="1">
    <citation type="submission" date="2014-04" db="EMBL/GenBank/DDBJ databases">
        <authorList>
            <consortium name="DOE Joint Genome Institute"/>
            <person name="Kuo A."/>
            <person name="Kohler A."/>
            <person name="Nagy L.G."/>
            <person name="Floudas D."/>
            <person name="Copeland A."/>
            <person name="Barry K.W."/>
            <person name="Cichocki N."/>
            <person name="Veneault-Fourrey C."/>
            <person name="LaButti K."/>
            <person name="Lindquist E.A."/>
            <person name="Lipzen A."/>
            <person name="Lundell T."/>
            <person name="Morin E."/>
            <person name="Murat C."/>
            <person name="Sun H."/>
            <person name="Tunlid A."/>
            <person name="Henrissat B."/>
            <person name="Grigoriev I.V."/>
            <person name="Hibbett D.S."/>
            <person name="Martin F."/>
            <person name="Nordberg H.P."/>
            <person name="Cantor M.N."/>
            <person name="Hua S.X."/>
        </authorList>
    </citation>
    <scope>NUCLEOTIDE SEQUENCE [LARGE SCALE GENOMIC DNA]</scope>
    <source>
        <strain evidence="1 2">LaAM-08-1</strain>
    </source>
</reference>